<keyword evidence="3 6" id="KW-0812">Transmembrane</keyword>
<protein>
    <submittedName>
        <fullName evidence="8">RDD family protein</fullName>
    </submittedName>
</protein>
<evidence type="ECO:0000256" key="3">
    <source>
        <dbReference type="ARBA" id="ARBA00022692"/>
    </source>
</evidence>
<dbReference type="AlphaFoldDB" id="A0A845E1G7"/>
<organism evidence="8 9">
    <name type="scientific">Halobacillus litoralis</name>
    <dbReference type="NCBI Taxonomy" id="45668"/>
    <lineage>
        <taxon>Bacteria</taxon>
        <taxon>Bacillati</taxon>
        <taxon>Bacillota</taxon>
        <taxon>Bacilli</taxon>
        <taxon>Bacillales</taxon>
        <taxon>Bacillaceae</taxon>
        <taxon>Halobacillus</taxon>
    </lineage>
</organism>
<comment type="subcellular location">
    <subcellularLocation>
        <location evidence="1">Cell membrane</location>
        <topology evidence="1">Multi-pass membrane protein</topology>
    </subcellularLocation>
</comment>
<evidence type="ECO:0000256" key="1">
    <source>
        <dbReference type="ARBA" id="ARBA00004651"/>
    </source>
</evidence>
<evidence type="ECO:0000313" key="9">
    <source>
        <dbReference type="Proteomes" id="UP000460949"/>
    </source>
</evidence>
<dbReference type="PANTHER" id="PTHR36115">
    <property type="entry name" value="PROLINE-RICH ANTIGEN HOMOLOG-RELATED"/>
    <property type="match status" value="1"/>
</dbReference>
<feature type="transmembrane region" description="Helical" evidence="6">
    <location>
        <begin position="50"/>
        <end position="66"/>
    </location>
</feature>
<evidence type="ECO:0000313" key="8">
    <source>
        <dbReference type="EMBL" id="MYL20127.1"/>
    </source>
</evidence>
<gene>
    <name evidence="8" type="ORF">GLW04_09540</name>
</gene>
<keyword evidence="4 6" id="KW-1133">Transmembrane helix</keyword>
<accession>A0A845E1G7</accession>
<feature type="domain" description="RDD" evidence="7">
    <location>
        <begin position="7"/>
        <end position="127"/>
    </location>
</feature>
<dbReference type="GO" id="GO:0005886">
    <property type="term" value="C:plasma membrane"/>
    <property type="evidence" value="ECO:0007669"/>
    <property type="project" value="UniProtKB-SubCell"/>
</dbReference>
<evidence type="ECO:0000256" key="6">
    <source>
        <dbReference type="SAM" id="Phobius"/>
    </source>
</evidence>
<comment type="caution">
    <text evidence="8">The sequence shown here is derived from an EMBL/GenBank/DDBJ whole genome shotgun (WGS) entry which is preliminary data.</text>
</comment>
<name>A0A845E1G7_9BACI</name>
<feature type="transmembrane region" description="Helical" evidence="6">
    <location>
        <begin position="21"/>
        <end position="38"/>
    </location>
</feature>
<evidence type="ECO:0000259" key="7">
    <source>
        <dbReference type="Pfam" id="PF06271"/>
    </source>
</evidence>
<keyword evidence="2" id="KW-1003">Cell membrane</keyword>
<evidence type="ECO:0000256" key="4">
    <source>
        <dbReference type="ARBA" id="ARBA00022989"/>
    </source>
</evidence>
<dbReference type="InterPro" id="IPR051791">
    <property type="entry name" value="Pra-immunoreactive"/>
</dbReference>
<dbReference type="InterPro" id="IPR010432">
    <property type="entry name" value="RDD"/>
</dbReference>
<dbReference type="PANTHER" id="PTHR36115:SF9">
    <property type="entry name" value="LMO1584 PROTEIN"/>
    <property type="match status" value="1"/>
</dbReference>
<feature type="transmembrane region" description="Helical" evidence="6">
    <location>
        <begin position="96"/>
        <end position="115"/>
    </location>
</feature>
<dbReference type="Pfam" id="PF06271">
    <property type="entry name" value="RDD"/>
    <property type="match status" value="1"/>
</dbReference>
<dbReference type="RefSeq" id="WP_160836547.1">
    <property type="nucleotide sequence ID" value="NZ_WMET01000002.1"/>
</dbReference>
<dbReference type="Proteomes" id="UP000460949">
    <property type="component" value="Unassembled WGS sequence"/>
</dbReference>
<dbReference type="EMBL" id="WMET01000002">
    <property type="protein sequence ID" value="MYL20127.1"/>
    <property type="molecule type" value="Genomic_DNA"/>
</dbReference>
<proteinExistence type="predicted"/>
<evidence type="ECO:0000256" key="5">
    <source>
        <dbReference type="ARBA" id="ARBA00023136"/>
    </source>
</evidence>
<keyword evidence="5 6" id="KW-0472">Membrane</keyword>
<sequence length="150" mass="16151">MNDKMAAGFWVRLGARIIDGLLIGIVVAALNFIIFQGFNQDTPAFNSVGTLYYVILPALWAGYTVGKKAVGVRIVKQDGTDVGFGKMILREVVGGLVYILTLGIGAIVSAFMVGIREDKRAIHDFIGGTYVTHREPETSETGQAVESSNI</sequence>
<reference evidence="8 9" key="1">
    <citation type="submission" date="2019-11" db="EMBL/GenBank/DDBJ databases">
        <title>Genome sequences of 17 halophilic strains isolated from different environments.</title>
        <authorList>
            <person name="Furrow R.E."/>
        </authorList>
    </citation>
    <scope>NUCLEOTIDE SEQUENCE [LARGE SCALE GENOMIC DNA]</scope>
    <source>
        <strain evidence="8 9">22511_23_Filter</strain>
    </source>
</reference>
<evidence type="ECO:0000256" key="2">
    <source>
        <dbReference type="ARBA" id="ARBA00022475"/>
    </source>
</evidence>